<dbReference type="Gene3D" id="3.40.50.300">
    <property type="entry name" value="P-loop containing nucleotide triphosphate hydrolases"/>
    <property type="match status" value="1"/>
</dbReference>
<dbReference type="GO" id="GO:0009247">
    <property type="term" value="P:glycolipid biosynthetic process"/>
    <property type="evidence" value="ECO:0007669"/>
    <property type="project" value="InterPro"/>
</dbReference>
<sequence>MRLLSLQILGVIILLFTALGFIIQFLATHFQKIPSETFTVHRQRNSLSTLSTRTCWPKTHIMFLKTHRTAGSPMLNMLHRYGDRNSLTFALPQQYQFNYPSLFHASRVKGYNEFKKTKYDILCHHLRLNLPEVRKLMPADSFYFTILRDPATLAESSFYYYRFESPAFKKAPDFKAFLAQPALYYKRGEKGNQYARNLQWFDLGFNPDTPFKESLAKAGVREIERAFHLVLLSEYFDESMVLLKEELCWDLDDVVTFKRNSREASTPLDKREKEMLRAWNSLDLYLYVYFNHTFWEKVEKFGRERMDIEVRGLRERRQHLAEICLEGVNPVIVDQDKKEGIKPFHFRKEKTMEWVVKKDLEPNTRARCVQMITPELQYKDLLDARQFPGGV</sequence>
<dbReference type="GO" id="GO:0050694">
    <property type="term" value="F:galactose 3-O-sulfotransferase activity"/>
    <property type="evidence" value="ECO:0000318"/>
    <property type="project" value="GO_Central"/>
</dbReference>
<dbReference type="RefSeq" id="XP_018107251.1">
    <property type="nucleotide sequence ID" value="XM_018251762.2"/>
</dbReference>
<dbReference type="AGR" id="Xenbase:XB-GENE-22041705"/>
<dbReference type="KEGG" id="xla:108710648"/>
<evidence type="ECO:0000313" key="13">
    <source>
        <dbReference type="Xenbase" id="XB-GENE-22041705"/>
    </source>
</evidence>
<dbReference type="CTD" id="108710648"/>
<dbReference type="Proteomes" id="UP000186698">
    <property type="component" value="Chromosome 3L"/>
</dbReference>
<gene>
    <name evidence="11 12 13" type="primary">gal3st4.2.L</name>
</gene>
<keyword evidence="7" id="KW-0333">Golgi apparatus</keyword>
<name>A0A1L8H3C8_XENLA</name>
<reference evidence="11" key="1">
    <citation type="submission" date="2022-04" db="UniProtKB">
        <authorList>
            <consortium name="RefSeq"/>
        </authorList>
    </citation>
    <scope>IDENTIFICATION</scope>
    <source>
        <strain evidence="11 12">J_2021</strain>
        <tissue evidence="11 12">Erythrocytes</tissue>
    </source>
</reference>
<dbReference type="PaxDb" id="8355-A0A1L8H3C8"/>
<keyword evidence="5" id="KW-0735">Signal-anchor</keyword>
<dbReference type="PANTHER" id="PTHR14647">
    <property type="entry name" value="GALACTOSE-3-O-SULFOTRANSFERASE"/>
    <property type="match status" value="1"/>
</dbReference>
<dbReference type="OMA" id="WPKTHIM"/>
<evidence type="ECO:0000256" key="5">
    <source>
        <dbReference type="ARBA" id="ARBA00022968"/>
    </source>
</evidence>
<accession>A0A1L8H3C8</accession>
<keyword evidence="4" id="KW-0812">Transmembrane</keyword>
<keyword evidence="6" id="KW-1133">Transmembrane helix</keyword>
<evidence type="ECO:0000256" key="9">
    <source>
        <dbReference type="ARBA" id="ARBA00023180"/>
    </source>
</evidence>
<comment type="similarity">
    <text evidence="2">Belongs to the galactose-3-O-sulfotransferase family.</text>
</comment>
<evidence type="ECO:0000256" key="4">
    <source>
        <dbReference type="ARBA" id="ARBA00022692"/>
    </source>
</evidence>
<evidence type="ECO:0000256" key="8">
    <source>
        <dbReference type="ARBA" id="ARBA00023136"/>
    </source>
</evidence>
<dbReference type="SUPFAM" id="SSF52540">
    <property type="entry name" value="P-loop containing nucleoside triphosphate hydrolases"/>
    <property type="match status" value="1"/>
</dbReference>
<dbReference type="GO" id="GO:0001733">
    <property type="term" value="F:galactosylceramide sulfotransferase activity"/>
    <property type="evidence" value="ECO:0007669"/>
    <property type="project" value="InterPro"/>
</dbReference>
<keyword evidence="3" id="KW-0808">Transferase</keyword>
<evidence type="ECO:0000256" key="6">
    <source>
        <dbReference type="ARBA" id="ARBA00022989"/>
    </source>
</evidence>
<dbReference type="GeneID" id="108710648"/>
<dbReference type="Xenbase" id="XB-GENE-22041705">
    <property type="gene designation" value="gal3st4.2.L"/>
</dbReference>
<proteinExistence type="inferred from homology"/>
<comment type="subcellular location">
    <subcellularLocation>
        <location evidence="1">Golgi apparatus membrane</location>
        <topology evidence="1">Single-pass type II membrane protein</topology>
    </subcellularLocation>
</comment>
<evidence type="ECO:0000256" key="1">
    <source>
        <dbReference type="ARBA" id="ARBA00004323"/>
    </source>
</evidence>
<keyword evidence="8" id="KW-0472">Membrane</keyword>
<dbReference type="AlphaFoldDB" id="A0A1L8H3C8"/>
<evidence type="ECO:0000256" key="2">
    <source>
        <dbReference type="ARBA" id="ARBA00008124"/>
    </source>
</evidence>
<dbReference type="RefSeq" id="XP_041441458.1">
    <property type="nucleotide sequence ID" value="XM_041585524.1"/>
</dbReference>
<keyword evidence="9" id="KW-0325">Glycoprotein</keyword>
<evidence type="ECO:0000313" key="10">
    <source>
        <dbReference type="Proteomes" id="UP000186698"/>
    </source>
</evidence>
<dbReference type="PANTHER" id="PTHR14647:SF57">
    <property type="entry name" value="GALACTOSE-3-O-SULFOTRANSFERASE 4"/>
    <property type="match status" value="1"/>
</dbReference>
<organism evidence="11">
    <name type="scientific">Xenopus laevis</name>
    <name type="common">African clawed frog</name>
    <dbReference type="NCBI Taxonomy" id="8355"/>
    <lineage>
        <taxon>Eukaryota</taxon>
        <taxon>Metazoa</taxon>
        <taxon>Chordata</taxon>
        <taxon>Craniata</taxon>
        <taxon>Vertebrata</taxon>
        <taxon>Euteleostomi</taxon>
        <taxon>Amphibia</taxon>
        <taxon>Batrachia</taxon>
        <taxon>Anura</taxon>
        <taxon>Pipoidea</taxon>
        <taxon>Pipidae</taxon>
        <taxon>Xenopodinae</taxon>
        <taxon>Xenopus</taxon>
        <taxon>Xenopus</taxon>
    </lineage>
</organism>
<keyword evidence="10" id="KW-1185">Reference proteome</keyword>
<dbReference type="Pfam" id="PF06990">
    <property type="entry name" value="Gal-3-0_sulfotr"/>
    <property type="match status" value="1"/>
</dbReference>
<evidence type="ECO:0000256" key="3">
    <source>
        <dbReference type="ARBA" id="ARBA00022679"/>
    </source>
</evidence>
<dbReference type="OrthoDB" id="514299at2759"/>
<dbReference type="InterPro" id="IPR009729">
    <property type="entry name" value="Gal-3-0_sulfotransfrase"/>
</dbReference>
<evidence type="ECO:0000313" key="12">
    <source>
        <dbReference type="RefSeq" id="XP_041441458.1"/>
    </source>
</evidence>
<dbReference type="GO" id="GO:0000139">
    <property type="term" value="C:Golgi membrane"/>
    <property type="evidence" value="ECO:0007669"/>
    <property type="project" value="UniProtKB-SubCell"/>
</dbReference>
<protein>
    <submittedName>
        <fullName evidence="11">Galactose-3-O-sulfotransferase 4</fullName>
    </submittedName>
</protein>
<evidence type="ECO:0000313" key="11">
    <source>
        <dbReference type="RefSeq" id="XP_018107251.1"/>
    </source>
</evidence>
<dbReference type="InterPro" id="IPR027417">
    <property type="entry name" value="P-loop_NTPase"/>
</dbReference>
<evidence type="ECO:0000256" key="7">
    <source>
        <dbReference type="ARBA" id="ARBA00023034"/>
    </source>
</evidence>